<dbReference type="InterPro" id="IPR025836">
    <property type="entry name" value="Zn_knuckle_CX2CX4HX4C"/>
</dbReference>
<dbReference type="SUPFAM" id="SSF53098">
    <property type="entry name" value="Ribonuclease H-like"/>
    <property type="match status" value="1"/>
</dbReference>
<dbReference type="PANTHER" id="PTHR31286">
    <property type="entry name" value="GLYCINE-RICH CELL WALL STRUCTURAL PROTEIN 1.8-LIKE"/>
    <property type="match status" value="1"/>
</dbReference>
<keyword evidence="6" id="KW-1185">Reference proteome</keyword>
<name>A0AAW2DB87_9ROSI</name>
<dbReference type="Pfam" id="PF13456">
    <property type="entry name" value="RVT_3"/>
    <property type="match status" value="1"/>
</dbReference>
<dbReference type="InterPro" id="IPR036397">
    <property type="entry name" value="RNaseH_sf"/>
</dbReference>
<dbReference type="EMBL" id="JAZDWU010000003">
    <property type="protein sequence ID" value="KAL0007369.1"/>
    <property type="molecule type" value="Genomic_DNA"/>
</dbReference>
<dbReference type="InterPro" id="IPR002156">
    <property type="entry name" value="RNaseH_domain"/>
</dbReference>
<dbReference type="Pfam" id="PF14111">
    <property type="entry name" value="DUF4283"/>
    <property type="match status" value="1"/>
</dbReference>
<dbReference type="PANTHER" id="PTHR31286:SF167">
    <property type="entry name" value="OS09G0268800 PROTEIN"/>
    <property type="match status" value="1"/>
</dbReference>
<dbReference type="Gene3D" id="3.30.420.10">
    <property type="entry name" value="Ribonuclease H-like superfamily/Ribonuclease H"/>
    <property type="match status" value="1"/>
</dbReference>
<gene>
    <name evidence="5" type="ORF">SO802_008871</name>
</gene>
<protein>
    <recommendedName>
        <fullName evidence="7">RNase H type-1 domain-containing protein</fullName>
    </recommendedName>
</protein>
<dbReference type="InterPro" id="IPR012337">
    <property type="entry name" value="RNaseH-like_sf"/>
</dbReference>
<comment type="caution">
    <text evidence="5">The sequence shown here is derived from an EMBL/GenBank/DDBJ whole genome shotgun (WGS) entry which is preliminary data.</text>
</comment>
<dbReference type="CDD" id="cd06222">
    <property type="entry name" value="RNase_H_like"/>
    <property type="match status" value="1"/>
</dbReference>
<dbReference type="GO" id="GO:0003676">
    <property type="term" value="F:nucleic acid binding"/>
    <property type="evidence" value="ECO:0007669"/>
    <property type="project" value="InterPro"/>
</dbReference>
<evidence type="ECO:0000256" key="1">
    <source>
        <dbReference type="SAM" id="MobiDB-lite"/>
    </source>
</evidence>
<dbReference type="AlphaFoldDB" id="A0AAW2DB87"/>
<proteinExistence type="predicted"/>
<feature type="region of interest" description="Disordered" evidence="1">
    <location>
        <begin position="245"/>
        <end position="269"/>
    </location>
</feature>
<evidence type="ECO:0000259" key="2">
    <source>
        <dbReference type="Pfam" id="PF13456"/>
    </source>
</evidence>
<feature type="domain" description="DUF4283" evidence="3">
    <location>
        <begin position="34"/>
        <end position="114"/>
    </location>
</feature>
<dbReference type="InterPro" id="IPR025558">
    <property type="entry name" value="DUF4283"/>
</dbReference>
<evidence type="ECO:0000313" key="5">
    <source>
        <dbReference type="EMBL" id="KAL0007369.1"/>
    </source>
</evidence>
<accession>A0AAW2DB87</accession>
<feature type="domain" description="RNase H type-1" evidence="2">
    <location>
        <begin position="557"/>
        <end position="679"/>
    </location>
</feature>
<evidence type="ECO:0008006" key="7">
    <source>
        <dbReference type="Google" id="ProtNLM"/>
    </source>
</evidence>
<dbReference type="Proteomes" id="UP001459277">
    <property type="component" value="Unassembled WGS sequence"/>
</dbReference>
<organism evidence="5 6">
    <name type="scientific">Lithocarpus litseifolius</name>
    <dbReference type="NCBI Taxonomy" id="425828"/>
    <lineage>
        <taxon>Eukaryota</taxon>
        <taxon>Viridiplantae</taxon>
        <taxon>Streptophyta</taxon>
        <taxon>Embryophyta</taxon>
        <taxon>Tracheophyta</taxon>
        <taxon>Spermatophyta</taxon>
        <taxon>Magnoliopsida</taxon>
        <taxon>eudicotyledons</taxon>
        <taxon>Gunneridae</taxon>
        <taxon>Pentapetalae</taxon>
        <taxon>rosids</taxon>
        <taxon>fabids</taxon>
        <taxon>Fagales</taxon>
        <taxon>Fagaceae</taxon>
        <taxon>Lithocarpus</taxon>
    </lineage>
</organism>
<evidence type="ECO:0000259" key="3">
    <source>
        <dbReference type="Pfam" id="PF14111"/>
    </source>
</evidence>
<evidence type="ECO:0000313" key="6">
    <source>
        <dbReference type="Proteomes" id="UP001459277"/>
    </source>
</evidence>
<sequence length="708" mass="78841">MDDEVATRLAKMKLTIEEEEIIPISDEGRLDAIEGCNLSLMGKFLTCKPFNRMAAKNTIRRAWGLNDSLQISKVGPNLFQFKFQSEFDLDRILRGGPWSFDNQLLLLKRWTKGMTVGNIQMDSASLWIQIWDAPFDMISSQVAREVGSRLGTVEEVERRYRKDDVHMFMRVRVALPIAKPLRRGGFIAGSDGEKMWVSFKYERLPMFCHFCGILGHDLKNCAAHFAAEKQGRKIEYQYGDFMKANGSRPRAPTTKSGFSIPRTEDGNGSTVKLNSGQAVQGLVQVQPAAKEDSMENPSNVDKDPSVNQGMGAEIAHGKNVSIDCHANVKELIAETGELNADMGPVSKLVGQSNTELNGRADMIMDRIEHNKGLPGLCTEERSEHAALDTNTLLDKDGPSRIKPIGTWTRINRMEFGLGGLTKAIILPGLGKQNSHEVMERRVDAQATKKSKVDSDDGSTEFKSRYGQQDMKQLMVELLDMLTSDEMDLFWAQAWLIWNQRNSVVHGGRMKDPSSLNKRAVEYVDEYKQAQCHLSVRPGQQQSVDVWQPPSHSEYKLNFDAAIFSGLDRSGIGAIIRNDKGEVMAAMSASGPRVSTSDEAELLACRRAIEFAVDAGFSRLIVEGDSSNVIHSISSSSENFSLLGNVVSDIRHLLGGLQWSRVCYVRRGANQVAHALAQYARNSLDTFLVWMEDSPPPAIEALYHDSLYL</sequence>
<reference evidence="5 6" key="1">
    <citation type="submission" date="2024-01" db="EMBL/GenBank/DDBJ databases">
        <title>A telomere-to-telomere, gap-free genome of sweet tea (Lithocarpus litseifolius).</title>
        <authorList>
            <person name="Zhou J."/>
        </authorList>
    </citation>
    <scope>NUCLEOTIDE SEQUENCE [LARGE SCALE GENOMIC DNA]</scope>
    <source>
        <strain evidence="5">Zhou-2022a</strain>
        <tissue evidence="5">Leaf</tissue>
    </source>
</reference>
<evidence type="ECO:0000259" key="4">
    <source>
        <dbReference type="Pfam" id="PF14392"/>
    </source>
</evidence>
<dbReference type="InterPro" id="IPR044730">
    <property type="entry name" value="RNase_H-like_dom_plant"/>
</dbReference>
<dbReference type="GO" id="GO:0004523">
    <property type="term" value="F:RNA-DNA hybrid ribonuclease activity"/>
    <property type="evidence" value="ECO:0007669"/>
    <property type="project" value="InterPro"/>
</dbReference>
<dbReference type="Pfam" id="PF14392">
    <property type="entry name" value="zf-CCHC_4"/>
    <property type="match status" value="1"/>
</dbReference>
<dbReference type="InterPro" id="IPR040256">
    <property type="entry name" value="At4g02000-like"/>
</dbReference>
<feature type="region of interest" description="Disordered" evidence="1">
    <location>
        <begin position="443"/>
        <end position="462"/>
    </location>
</feature>
<feature type="compositionally biased region" description="Basic and acidic residues" evidence="1">
    <location>
        <begin position="450"/>
        <end position="462"/>
    </location>
</feature>
<feature type="domain" description="Zinc knuckle CX2CX4HX4C" evidence="4">
    <location>
        <begin position="177"/>
        <end position="222"/>
    </location>
</feature>